<dbReference type="CDD" id="cd02440">
    <property type="entry name" value="AdoMet_MTases"/>
    <property type="match status" value="1"/>
</dbReference>
<dbReference type="Gene3D" id="3.40.1010.10">
    <property type="entry name" value="Cobalt-precorrin-4 Transmethylase, Domain 1"/>
    <property type="match status" value="1"/>
</dbReference>
<protein>
    <submittedName>
        <fullName evidence="7">Precorrin-6Y methyltransferase</fullName>
    </submittedName>
</protein>
<dbReference type="CDD" id="cd11644">
    <property type="entry name" value="Precorrin-6Y-MT"/>
    <property type="match status" value="1"/>
</dbReference>
<dbReference type="InterPro" id="IPR050714">
    <property type="entry name" value="Cobalamin_biosynth_MTase"/>
</dbReference>
<dbReference type="Pfam" id="PF00590">
    <property type="entry name" value="TP_methylase"/>
    <property type="match status" value="1"/>
</dbReference>
<comment type="pathway">
    <text evidence="1">Cofactor biosynthesis; adenosylcobalamin biosynthesis.</text>
</comment>
<name>A0A1E3VQG3_9HYPH</name>
<dbReference type="STRING" id="1774970.AUC70_02460"/>
<dbReference type="EMBL" id="LPWE01000010">
    <property type="protein sequence ID" value="ODR95759.1"/>
    <property type="molecule type" value="Genomic_DNA"/>
</dbReference>
<reference evidence="7 8" key="1">
    <citation type="journal article" date="2016" name="Environ. Microbiol.">
        <title>New Methyloceanibacter diversity from North Sea sediments includes methanotroph containing solely the soluble methane monooxygenase.</title>
        <authorList>
            <person name="Vekeman B."/>
            <person name="Kerckhof F.M."/>
            <person name="Cremers G."/>
            <person name="de Vos P."/>
            <person name="Vandamme P."/>
            <person name="Boon N."/>
            <person name="Op den Camp H.J."/>
            <person name="Heylen K."/>
        </authorList>
    </citation>
    <scope>NUCLEOTIDE SEQUENCE [LARGE SCALE GENOMIC DNA]</scope>
    <source>
        <strain evidence="7 8">R-67176</strain>
    </source>
</reference>
<dbReference type="UniPathway" id="UPA00148"/>
<dbReference type="AlphaFoldDB" id="A0A1E3VQG3"/>
<dbReference type="Proteomes" id="UP000094172">
    <property type="component" value="Unassembled WGS sequence"/>
</dbReference>
<dbReference type="GO" id="GO:0008276">
    <property type="term" value="F:protein methyltransferase activity"/>
    <property type="evidence" value="ECO:0007669"/>
    <property type="project" value="InterPro"/>
</dbReference>
<dbReference type="GO" id="GO:0032259">
    <property type="term" value="P:methylation"/>
    <property type="evidence" value="ECO:0007669"/>
    <property type="project" value="UniProtKB-KW"/>
</dbReference>
<dbReference type="InterPro" id="IPR014777">
    <property type="entry name" value="4pyrrole_Mease_sub1"/>
</dbReference>
<keyword evidence="8" id="KW-1185">Reference proteome</keyword>
<dbReference type="NCBIfam" id="TIGR02469">
    <property type="entry name" value="CbiT"/>
    <property type="match status" value="1"/>
</dbReference>
<evidence type="ECO:0000256" key="4">
    <source>
        <dbReference type="ARBA" id="ARBA00022679"/>
    </source>
</evidence>
<dbReference type="GO" id="GO:0009236">
    <property type="term" value="P:cobalamin biosynthetic process"/>
    <property type="evidence" value="ECO:0007669"/>
    <property type="project" value="UniProtKB-UniPathway"/>
</dbReference>
<dbReference type="InterPro" id="IPR006365">
    <property type="entry name" value="Cbl_synth_CobL"/>
</dbReference>
<evidence type="ECO:0000256" key="5">
    <source>
        <dbReference type="ARBA" id="ARBA00022691"/>
    </source>
</evidence>
<evidence type="ECO:0000256" key="3">
    <source>
        <dbReference type="ARBA" id="ARBA00022603"/>
    </source>
</evidence>
<gene>
    <name evidence="7" type="ORF">AUC70_02460</name>
</gene>
<dbReference type="SUPFAM" id="SSF53790">
    <property type="entry name" value="Tetrapyrrole methylase"/>
    <property type="match status" value="1"/>
</dbReference>
<organism evidence="7 8">
    <name type="scientific">Methyloceanibacter stevinii</name>
    <dbReference type="NCBI Taxonomy" id="1774970"/>
    <lineage>
        <taxon>Bacteria</taxon>
        <taxon>Pseudomonadati</taxon>
        <taxon>Pseudomonadota</taxon>
        <taxon>Alphaproteobacteria</taxon>
        <taxon>Hyphomicrobiales</taxon>
        <taxon>Hyphomicrobiaceae</taxon>
        <taxon>Methyloceanibacter</taxon>
    </lineage>
</organism>
<keyword evidence="2" id="KW-0169">Cobalamin biosynthesis</keyword>
<feature type="domain" description="Tetrapyrrole methylase" evidence="6">
    <location>
        <begin position="18"/>
        <end position="200"/>
    </location>
</feature>
<dbReference type="Gene3D" id="3.30.950.10">
    <property type="entry name" value="Methyltransferase, Cobalt-precorrin-4 Transmethylase, Domain 2"/>
    <property type="match status" value="1"/>
</dbReference>
<dbReference type="RefSeq" id="WP_069443952.1">
    <property type="nucleotide sequence ID" value="NZ_LPWE01000010.1"/>
</dbReference>
<evidence type="ECO:0000313" key="8">
    <source>
        <dbReference type="Proteomes" id="UP000094172"/>
    </source>
</evidence>
<dbReference type="SUPFAM" id="SSF53335">
    <property type="entry name" value="S-adenosyl-L-methionine-dependent methyltransferases"/>
    <property type="match status" value="1"/>
</dbReference>
<dbReference type="InterPro" id="IPR000878">
    <property type="entry name" value="4pyrrol_Mease"/>
</dbReference>
<dbReference type="PANTHER" id="PTHR43182:SF1">
    <property type="entry name" value="COBALT-PRECORRIN-7 C(5)-METHYLTRANSFERASE"/>
    <property type="match status" value="1"/>
</dbReference>
<dbReference type="InterPro" id="IPR029063">
    <property type="entry name" value="SAM-dependent_MTases_sf"/>
</dbReference>
<dbReference type="InterPro" id="IPR035996">
    <property type="entry name" value="4pyrrol_Methylase_sf"/>
</dbReference>
<evidence type="ECO:0000256" key="1">
    <source>
        <dbReference type="ARBA" id="ARBA00004953"/>
    </source>
</evidence>
<dbReference type="Gene3D" id="3.40.50.150">
    <property type="entry name" value="Vaccinia Virus protein VP39"/>
    <property type="match status" value="1"/>
</dbReference>
<sequence length="415" mass="43188">MSGPNPFAAEPAPLQRWLSIVGIGEDGIDGLGRGARDLIENAEIVFGGVRHLALAAPLIRGEAKPWPSPFSLAPGQVVALRGQRVCVLASGDPFFYGVGATLASHIAADETWVVPAPSAFSLAAARMGWPLQDATIVSVHGRALDRIRPHLHPGAKLLALTSDAEGPAALAQLLTEVGFGPSRLTVLEALGGPRERVQTADAQGFGLTDVAALNTVAIEVVAEPGARVLSFTPGLNDDLFEHDGQITKREVRALTLSSLAPRHGELLWDVGAGSGSIGIEWLLAHGSLRAIAIEADEARAARAARNAAAFGVPHLDVRQARAPEALADLPRPDAIFVGGGGSGDGVLDTCLEALKPGGRLVANAVTLETESELIARHAARGGTLTRVAISRADAVGGKTGWRSAMPVTQWTWEKV</sequence>
<dbReference type="InterPro" id="IPR014008">
    <property type="entry name" value="Cbl_synth_MTase_CbiT"/>
</dbReference>
<dbReference type="PIRSF" id="PIRSF036428">
    <property type="entry name" value="CobL"/>
    <property type="match status" value="1"/>
</dbReference>
<dbReference type="PANTHER" id="PTHR43182">
    <property type="entry name" value="COBALT-PRECORRIN-6B C(15)-METHYLTRANSFERASE (DECARBOXYLATING)"/>
    <property type="match status" value="1"/>
</dbReference>
<keyword evidence="5" id="KW-0949">S-adenosyl-L-methionine</keyword>
<dbReference type="NCBIfam" id="TIGR02467">
    <property type="entry name" value="CbiE"/>
    <property type="match status" value="1"/>
</dbReference>
<evidence type="ECO:0000256" key="2">
    <source>
        <dbReference type="ARBA" id="ARBA00022573"/>
    </source>
</evidence>
<dbReference type="InterPro" id="IPR014776">
    <property type="entry name" value="4pyrrole_Mease_sub2"/>
</dbReference>
<keyword evidence="3 7" id="KW-0489">Methyltransferase</keyword>
<dbReference type="InterPro" id="IPR012818">
    <property type="entry name" value="CbiE"/>
</dbReference>
<evidence type="ECO:0000259" key="6">
    <source>
        <dbReference type="Pfam" id="PF00590"/>
    </source>
</evidence>
<comment type="caution">
    <text evidence="7">The sequence shown here is derived from an EMBL/GenBank/DDBJ whole genome shotgun (WGS) entry which is preliminary data.</text>
</comment>
<accession>A0A1E3VQG3</accession>
<proteinExistence type="predicted"/>
<keyword evidence="4 7" id="KW-0808">Transferase</keyword>
<evidence type="ECO:0000313" key="7">
    <source>
        <dbReference type="EMBL" id="ODR95759.1"/>
    </source>
</evidence>